<dbReference type="EMBL" id="CP001357">
    <property type="protein sequence ID" value="ACN83553.1"/>
    <property type="molecule type" value="Genomic_DNA"/>
</dbReference>
<evidence type="ECO:0000313" key="2">
    <source>
        <dbReference type="EMBL" id="ACN83553.1"/>
    </source>
</evidence>
<accession>A0A3B6VBX7</accession>
<dbReference type="PROSITE" id="PS51257">
    <property type="entry name" value="PROKAR_LIPOPROTEIN"/>
    <property type="match status" value="1"/>
</dbReference>
<reference evidence="2 3" key="1">
    <citation type="journal article" date="2009" name="PLoS ONE">
        <title>Genome sequence of the pathogenic intestinal spirochete Brachyspira hyodysenteriae reveals adaptations to its lifestyle in the porcine large intestine.</title>
        <authorList>
            <person name="Bellgard M.I."/>
            <person name="Wanchanthuek P."/>
            <person name="La T."/>
            <person name="Ryan K."/>
            <person name="Moolhuijzen P."/>
            <person name="Albertyn Z."/>
            <person name="Shaban B."/>
            <person name="Motro Y."/>
            <person name="Dunn D.S."/>
            <person name="Schibeci D."/>
            <person name="Hunter A."/>
            <person name="Barrero R."/>
            <person name="Phillips N.D."/>
            <person name="Hampson D.J."/>
        </authorList>
    </citation>
    <scope>NUCLEOTIDE SEQUENCE [LARGE SCALE GENOMIC DNA]</scope>
    <source>
        <strain evidence="3">ATCC 49526 / WA1</strain>
    </source>
</reference>
<organism evidence="2 3">
    <name type="scientific">Brachyspira hyodysenteriae (strain ATCC 49526 / WA1)</name>
    <dbReference type="NCBI Taxonomy" id="565034"/>
    <lineage>
        <taxon>Bacteria</taxon>
        <taxon>Pseudomonadati</taxon>
        <taxon>Spirochaetota</taxon>
        <taxon>Spirochaetia</taxon>
        <taxon>Brachyspirales</taxon>
        <taxon>Brachyspiraceae</taxon>
        <taxon>Brachyspira</taxon>
    </lineage>
</organism>
<dbReference type="KEGG" id="bhy:BHWA1_01070"/>
<dbReference type="RefSeq" id="WP_012670600.1">
    <property type="nucleotide sequence ID" value="NC_012225.1"/>
</dbReference>
<feature type="chain" id="PRO_5017372054" evidence="1">
    <location>
        <begin position="20"/>
        <end position="167"/>
    </location>
</feature>
<keyword evidence="3" id="KW-1185">Reference proteome</keyword>
<evidence type="ECO:0000313" key="3">
    <source>
        <dbReference type="Proteomes" id="UP000001803"/>
    </source>
</evidence>
<sequence>MNKKIFTLFLVVAASAIFAVSCNNKTTNPTSSSVNLPAVEVKAQDVAKALKSIGSYKNGSQTWEFGGKFDSLKASEDITGTGDDGATSATTKSEVKAKIESVLKAIRVNPTVVVSGGDKGGETKMTFKITIEPADSKVTFNNDLNEYKTGKAGCTIGLTPASTKNWK</sequence>
<keyword evidence="1" id="KW-0732">Signal</keyword>
<proteinExistence type="predicted"/>
<protein>
    <submittedName>
        <fullName evidence="2">SmpB outer membrane protein</fullName>
    </submittedName>
</protein>
<name>A0A3B6VBX7_BRAHW</name>
<evidence type="ECO:0000256" key="1">
    <source>
        <dbReference type="SAM" id="SignalP"/>
    </source>
</evidence>
<dbReference type="AlphaFoldDB" id="A0A3B6VBX7"/>
<feature type="signal peptide" evidence="1">
    <location>
        <begin position="1"/>
        <end position="19"/>
    </location>
</feature>
<gene>
    <name evidence="2" type="primary">smpB</name>
    <name evidence="2" type="ordered locus">BHWA1_01070</name>
</gene>
<dbReference type="Proteomes" id="UP000001803">
    <property type="component" value="Chromosome"/>
</dbReference>